<name>A0ABT2NP72_9RHOB</name>
<accession>A0ABT2NP72</accession>
<dbReference type="Proteomes" id="UP001205601">
    <property type="component" value="Unassembled WGS sequence"/>
</dbReference>
<keyword evidence="1" id="KW-0732">Signal</keyword>
<dbReference type="RefSeq" id="WP_261496581.1">
    <property type="nucleotide sequence ID" value="NZ_JAOCQF010000002.1"/>
</dbReference>
<keyword evidence="3" id="KW-1185">Reference proteome</keyword>
<evidence type="ECO:0008006" key="4">
    <source>
        <dbReference type="Google" id="ProtNLM"/>
    </source>
</evidence>
<organism evidence="2 3">
    <name type="scientific">Albidovulum sediminis</name>
    <dbReference type="NCBI Taxonomy" id="3066345"/>
    <lineage>
        <taxon>Bacteria</taxon>
        <taxon>Pseudomonadati</taxon>
        <taxon>Pseudomonadota</taxon>
        <taxon>Alphaproteobacteria</taxon>
        <taxon>Rhodobacterales</taxon>
        <taxon>Paracoccaceae</taxon>
        <taxon>Albidovulum</taxon>
    </lineage>
</organism>
<gene>
    <name evidence="2" type="ORF">N5I32_14480</name>
</gene>
<feature type="signal peptide" evidence="1">
    <location>
        <begin position="1"/>
        <end position="43"/>
    </location>
</feature>
<evidence type="ECO:0000313" key="2">
    <source>
        <dbReference type="EMBL" id="MCT8330728.1"/>
    </source>
</evidence>
<feature type="chain" id="PRO_5046546824" description="Outer membrane protein beta-barrel domain-containing protein" evidence="1">
    <location>
        <begin position="44"/>
        <end position="270"/>
    </location>
</feature>
<evidence type="ECO:0000313" key="3">
    <source>
        <dbReference type="Proteomes" id="UP001205601"/>
    </source>
</evidence>
<reference evidence="3" key="1">
    <citation type="submission" date="2023-07" db="EMBL/GenBank/DDBJ databases">
        <title>Defluviimonas sediminis sp. nov., isolated from mangrove sediment.</title>
        <authorList>
            <person name="Liu L."/>
            <person name="Li J."/>
            <person name="Huang Y."/>
            <person name="Pan J."/>
            <person name="Li M."/>
        </authorList>
    </citation>
    <scope>NUCLEOTIDE SEQUENCE [LARGE SCALE GENOMIC DNA]</scope>
    <source>
        <strain evidence="3">FT324</strain>
    </source>
</reference>
<comment type="caution">
    <text evidence="2">The sequence shown here is derived from an EMBL/GenBank/DDBJ whole genome shotgun (WGS) entry which is preliminary data.</text>
</comment>
<protein>
    <recommendedName>
        <fullName evidence="4">Outer membrane protein beta-barrel domain-containing protein</fullName>
    </recommendedName>
</protein>
<sequence>MQKTNRQHDSIATAWLRLAKPSRSGLGRAALVLGLLTAHGAAAQDTASGWEMRFTPYLWGSGLSGTVSTIAGLPDAEVDSSFSDILENLDFGLMGVFSARKDNYGIFGDVMYVNLGAGGETPGGLFGGTSADIRNVVVTLGGDYVVSKSASSEVRVGAGLRYWDVNVDLNLSAGTLPAASASVSNSWVDAIAGVNWKTDLSDRTYFSGWAFAGGGGSDFTSDIFAGIGYRISDRTELIGGYRYLSVDRSDGDFLYDVEQQGALMGVSFGF</sequence>
<proteinExistence type="predicted"/>
<dbReference type="EMBL" id="JAOCQF010000002">
    <property type="protein sequence ID" value="MCT8330728.1"/>
    <property type="molecule type" value="Genomic_DNA"/>
</dbReference>
<evidence type="ECO:0000256" key="1">
    <source>
        <dbReference type="SAM" id="SignalP"/>
    </source>
</evidence>